<evidence type="ECO:0000256" key="1">
    <source>
        <dbReference type="SAM" id="SignalP"/>
    </source>
</evidence>
<keyword evidence="1" id="KW-0732">Signal</keyword>
<keyword evidence="3" id="KW-1185">Reference proteome</keyword>
<name>A0A160FIW7_9BURK</name>
<proteinExistence type="predicted"/>
<gene>
    <name evidence="2" type="ORF">AYM40_07355</name>
</gene>
<feature type="signal peptide" evidence="1">
    <location>
        <begin position="1"/>
        <end position="22"/>
    </location>
</feature>
<dbReference type="KEGG" id="buz:AYM40_07355"/>
<dbReference type="InterPro" id="IPR025421">
    <property type="entry name" value="DUF4148"/>
</dbReference>
<dbReference type="OrthoDB" id="9112952at2"/>
<reference evidence="2 3" key="1">
    <citation type="journal article" date="2016" name="Gene">
        <title>PacBio SMRT assembly of a complex multi-replicon genome reveals chlorocatechol degradative operon in a region of genome plasticity.</title>
        <authorList>
            <person name="Ricker N."/>
            <person name="Shen S.Y."/>
            <person name="Goordial J."/>
            <person name="Jin S."/>
            <person name="Fulthorpe R.R."/>
        </authorList>
    </citation>
    <scope>NUCLEOTIDE SEQUENCE [LARGE SCALE GENOMIC DNA]</scope>
    <source>
        <strain evidence="2 3">OLGA172</strain>
    </source>
</reference>
<evidence type="ECO:0000313" key="3">
    <source>
        <dbReference type="Proteomes" id="UP000076852"/>
    </source>
</evidence>
<evidence type="ECO:0008006" key="4">
    <source>
        <dbReference type="Google" id="ProtNLM"/>
    </source>
</evidence>
<dbReference type="Pfam" id="PF13663">
    <property type="entry name" value="DUF4148"/>
    <property type="match status" value="1"/>
</dbReference>
<dbReference type="AlphaFoldDB" id="A0A160FIW7"/>
<evidence type="ECO:0000313" key="2">
    <source>
        <dbReference type="EMBL" id="ANB72201.1"/>
    </source>
</evidence>
<dbReference type="Proteomes" id="UP000076852">
    <property type="component" value="Chromosome 1"/>
</dbReference>
<feature type="chain" id="PRO_5007813629" description="Purine-nucleoside phosphorylase" evidence="1">
    <location>
        <begin position="23"/>
        <end position="115"/>
    </location>
</feature>
<accession>A0A160FIW7</accession>
<protein>
    <recommendedName>
        <fullName evidence="4">Purine-nucleoside phosphorylase</fullName>
    </recommendedName>
</protein>
<dbReference type="RefSeq" id="WP_063495639.1">
    <property type="nucleotide sequence ID" value="NZ_CP014578.1"/>
</dbReference>
<organism evidence="2 3">
    <name type="scientific">Paraburkholderia phytofirmans OLGA172</name>
    <dbReference type="NCBI Taxonomy" id="1417228"/>
    <lineage>
        <taxon>Bacteria</taxon>
        <taxon>Pseudomonadati</taxon>
        <taxon>Pseudomonadota</taxon>
        <taxon>Betaproteobacteria</taxon>
        <taxon>Burkholderiales</taxon>
        <taxon>Burkholderiaceae</taxon>
        <taxon>Paraburkholderia</taxon>
    </lineage>
</organism>
<sequence length="115" mass="11691">MKSLIQAVAIVVVLATPVMSFAKQPNTPITRARVLGELEKAGYHPAPSRDPYHPADIQAAEARVAAQNVNSATARASIADTSGVGGVVSGTSASGAPAAVRTAADGGMKQIYRGH</sequence>
<dbReference type="EMBL" id="CP014578">
    <property type="protein sequence ID" value="ANB72201.1"/>
    <property type="molecule type" value="Genomic_DNA"/>
</dbReference>